<feature type="domain" description="RNA polymerase sigma factor 70 region 4 type 2" evidence="2">
    <location>
        <begin position="115"/>
        <end position="167"/>
    </location>
</feature>
<dbReference type="PANTHER" id="PTHR47756:SF1">
    <property type="entry name" value="BLL0085 PROTEIN"/>
    <property type="match status" value="1"/>
</dbReference>
<dbReference type="GO" id="GO:0006352">
    <property type="term" value="P:DNA-templated transcription initiation"/>
    <property type="evidence" value="ECO:0007669"/>
    <property type="project" value="InterPro"/>
</dbReference>
<dbReference type="OrthoDB" id="9780299at2"/>
<evidence type="ECO:0000259" key="1">
    <source>
        <dbReference type="Pfam" id="PF04542"/>
    </source>
</evidence>
<evidence type="ECO:0000259" key="3">
    <source>
        <dbReference type="Pfam" id="PF20239"/>
    </source>
</evidence>
<feature type="domain" description="RNA polymerase sigma-70 region 2" evidence="1">
    <location>
        <begin position="20"/>
        <end position="79"/>
    </location>
</feature>
<dbReference type="RefSeq" id="WP_076323870.1">
    <property type="nucleotide sequence ID" value="NZ_MRTF01000006.1"/>
</dbReference>
<dbReference type="InterPro" id="IPR013249">
    <property type="entry name" value="RNA_pol_sigma70_r4_t2"/>
</dbReference>
<dbReference type="Pfam" id="PF20239">
    <property type="entry name" value="DUF6596"/>
    <property type="match status" value="1"/>
</dbReference>
<dbReference type="STRING" id="1401.BK123_18660"/>
<feature type="domain" description="DUF6596" evidence="3">
    <location>
        <begin position="185"/>
        <end position="284"/>
    </location>
</feature>
<accession>A0A1R1AZY5</accession>
<dbReference type="EMBL" id="MRTF01000006">
    <property type="protein sequence ID" value="OME91478.1"/>
    <property type="molecule type" value="Genomic_DNA"/>
</dbReference>
<comment type="caution">
    <text evidence="4">The sequence shown here is derived from an EMBL/GenBank/DDBJ whole genome shotgun (WGS) entry which is preliminary data.</text>
</comment>
<dbReference type="Pfam" id="PF04542">
    <property type="entry name" value="Sigma70_r2"/>
    <property type="match status" value="1"/>
</dbReference>
<dbReference type="GO" id="GO:0003677">
    <property type="term" value="F:DNA binding"/>
    <property type="evidence" value="ECO:0007669"/>
    <property type="project" value="InterPro"/>
</dbReference>
<dbReference type="AlphaFoldDB" id="A0A1R1AZY5"/>
<name>A0A1R1AZY5_PAELA</name>
<reference evidence="4 5" key="1">
    <citation type="submission" date="2016-11" db="EMBL/GenBank/DDBJ databases">
        <title>Paenibacillus species isolates.</title>
        <authorList>
            <person name="Beno S.M."/>
        </authorList>
    </citation>
    <scope>NUCLEOTIDE SEQUENCE [LARGE SCALE GENOMIC DNA]</scope>
    <source>
        <strain evidence="4 5">FSL F4-0100</strain>
    </source>
</reference>
<dbReference type="InterPro" id="IPR036388">
    <property type="entry name" value="WH-like_DNA-bd_sf"/>
</dbReference>
<evidence type="ECO:0000313" key="4">
    <source>
        <dbReference type="EMBL" id="OME91478.1"/>
    </source>
</evidence>
<proteinExistence type="predicted"/>
<dbReference type="SUPFAM" id="SSF88659">
    <property type="entry name" value="Sigma3 and sigma4 domains of RNA polymerase sigma factors"/>
    <property type="match status" value="1"/>
</dbReference>
<dbReference type="InterPro" id="IPR014284">
    <property type="entry name" value="RNA_pol_sigma-70_dom"/>
</dbReference>
<gene>
    <name evidence="4" type="ORF">BK123_18660</name>
</gene>
<dbReference type="Gene3D" id="1.10.1740.10">
    <property type="match status" value="1"/>
</dbReference>
<dbReference type="GO" id="GO:0016987">
    <property type="term" value="F:sigma factor activity"/>
    <property type="evidence" value="ECO:0007669"/>
    <property type="project" value="InterPro"/>
</dbReference>
<organism evidence="4 5">
    <name type="scientific">Paenibacillus lautus</name>
    <name type="common">Bacillus lautus</name>
    <dbReference type="NCBI Taxonomy" id="1401"/>
    <lineage>
        <taxon>Bacteria</taxon>
        <taxon>Bacillati</taxon>
        <taxon>Bacillota</taxon>
        <taxon>Bacilli</taxon>
        <taxon>Bacillales</taxon>
        <taxon>Paenibacillaceae</taxon>
        <taxon>Paenibacillus</taxon>
    </lineage>
</organism>
<protein>
    <submittedName>
        <fullName evidence="4">RNA polymerase subunit sigma-24</fullName>
    </submittedName>
</protein>
<sequence>MSGADTHRTIDAIWRIESSKIIAYLTRMVRDVGIAEDLAQDALIAALERWPIDGIPDNPGGWLMTAAKRKALDLLRRNKVRDQKYELLGREMDSRIDSDIQVPEPGEVNDDLLRLIFMTCHPVLSPEARVALTLRLLGGLTTAEIAHAYLVPEPTIAQRIVRAKRTLSATRVAFEIPQGAELKPRLSSVLEVIYLMFNEGYAASSGSQWIRPLLCQEALRIGRVLAEIAPTEAEVHGLVALMEFQSSRFKSRVNAEGEPVLLMDQNRALWDYLLIRRGFAALERIERLGGMTGPYAVQAAISACHAGAPSAAETDWIRISVLYEALAQVSPSPIVELNRAVALSMAFGPEIGLEIVDVLRGEPALKGYHLLPSVRGDLLFKLGRLDEACAEFKLAASLTDNLRERALLLDRAAECLSAES</sequence>
<dbReference type="NCBIfam" id="TIGR02937">
    <property type="entry name" value="sigma70-ECF"/>
    <property type="match status" value="1"/>
</dbReference>
<dbReference type="InterPro" id="IPR013324">
    <property type="entry name" value="RNA_pol_sigma_r3/r4-like"/>
</dbReference>
<dbReference type="Proteomes" id="UP000187074">
    <property type="component" value="Unassembled WGS sequence"/>
</dbReference>
<dbReference type="Gene3D" id="1.10.10.10">
    <property type="entry name" value="Winged helix-like DNA-binding domain superfamily/Winged helix DNA-binding domain"/>
    <property type="match status" value="1"/>
</dbReference>
<evidence type="ECO:0000313" key="5">
    <source>
        <dbReference type="Proteomes" id="UP000187074"/>
    </source>
</evidence>
<dbReference type="InterPro" id="IPR013325">
    <property type="entry name" value="RNA_pol_sigma_r2"/>
</dbReference>
<dbReference type="Pfam" id="PF08281">
    <property type="entry name" value="Sigma70_r4_2"/>
    <property type="match status" value="1"/>
</dbReference>
<dbReference type="InterPro" id="IPR046531">
    <property type="entry name" value="DUF6596"/>
</dbReference>
<dbReference type="SUPFAM" id="SSF88946">
    <property type="entry name" value="Sigma2 domain of RNA polymerase sigma factors"/>
    <property type="match status" value="1"/>
</dbReference>
<evidence type="ECO:0000259" key="2">
    <source>
        <dbReference type="Pfam" id="PF08281"/>
    </source>
</evidence>
<dbReference type="InterPro" id="IPR007627">
    <property type="entry name" value="RNA_pol_sigma70_r2"/>
</dbReference>
<dbReference type="PANTHER" id="PTHR47756">
    <property type="entry name" value="BLL6612 PROTEIN-RELATED"/>
    <property type="match status" value="1"/>
</dbReference>